<feature type="transmembrane region" description="Helical" evidence="1">
    <location>
        <begin position="129"/>
        <end position="147"/>
    </location>
</feature>
<feature type="domain" description="DUF1468" evidence="2">
    <location>
        <begin position="22"/>
        <end position="156"/>
    </location>
</feature>
<evidence type="ECO:0000313" key="4">
    <source>
        <dbReference type="Proteomes" id="UP000198889"/>
    </source>
</evidence>
<keyword evidence="1" id="KW-0812">Transmembrane</keyword>
<feature type="transmembrane region" description="Helical" evidence="1">
    <location>
        <begin position="93"/>
        <end position="123"/>
    </location>
</feature>
<protein>
    <submittedName>
        <fullName evidence="3">Tripartite tricarboxylate transporter TctB family protein</fullName>
    </submittedName>
</protein>
<feature type="transmembrane region" description="Helical" evidence="1">
    <location>
        <begin position="55"/>
        <end position="73"/>
    </location>
</feature>
<dbReference type="RefSeq" id="WP_091442408.1">
    <property type="nucleotide sequence ID" value="NZ_FMTP01000006.1"/>
</dbReference>
<gene>
    <name evidence="3" type="ORF">SAMN05660859_3590</name>
</gene>
<evidence type="ECO:0000313" key="3">
    <source>
        <dbReference type="EMBL" id="SCW90256.1"/>
    </source>
</evidence>
<reference evidence="4" key="1">
    <citation type="submission" date="2016-10" db="EMBL/GenBank/DDBJ databases">
        <authorList>
            <person name="Varghese N."/>
            <person name="Submissions S."/>
        </authorList>
    </citation>
    <scope>NUCLEOTIDE SEQUENCE [LARGE SCALE GENOMIC DNA]</scope>
    <source>
        <strain evidence="4">CGMCC 1.1761</strain>
    </source>
</reference>
<proteinExistence type="predicted"/>
<dbReference type="Proteomes" id="UP000198889">
    <property type="component" value="Unassembled WGS sequence"/>
</dbReference>
<accession>A0A1G4U9B5</accession>
<sequence>MEQSHHGAGSGPKQRVVEVGTALLTMLFGLIVIYGSVLVGYGWSSDGPQAGFFPFYVGLIICLCSLINVVLGLREDPEAIFAEYSQLRQVLKVLIPACIYVALVPEFGIYVPSVALILVFMIWLGKYRWPLSLAVAFGVPAFFYITLERWFLIPLPKGPIEAMLGL</sequence>
<keyword evidence="1" id="KW-0472">Membrane</keyword>
<evidence type="ECO:0000256" key="1">
    <source>
        <dbReference type="SAM" id="Phobius"/>
    </source>
</evidence>
<dbReference type="Pfam" id="PF07331">
    <property type="entry name" value="TctB"/>
    <property type="match status" value="1"/>
</dbReference>
<organism evidence="3 4">
    <name type="scientific">Ancylobacter rudongensis</name>
    <dbReference type="NCBI Taxonomy" id="177413"/>
    <lineage>
        <taxon>Bacteria</taxon>
        <taxon>Pseudomonadati</taxon>
        <taxon>Pseudomonadota</taxon>
        <taxon>Alphaproteobacteria</taxon>
        <taxon>Hyphomicrobiales</taxon>
        <taxon>Xanthobacteraceae</taxon>
        <taxon>Ancylobacter</taxon>
    </lineage>
</organism>
<keyword evidence="4" id="KW-1185">Reference proteome</keyword>
<keyword evidence="1" id="KW-1133">Transmembrane helix</keyword>
<dbReference type="EMBL" id="FMTP01000006">
    <property type="protein sequence ID" value="SCW90256.1"/>
    <property type="molecule type" value="Genomic_DNA"/>
</dbReference>
<evidence type="ECO:0000259" key="2">
    <source>
        <dbReference type="Pfam" id="PF07331"/>
    </source>
</evidence>
<feature type="transmembrane region" description="Helical" evidence="1">
    <location>
        <begin position="21"/>
        <end position="43"/>
    </location>
</feature>
<dbReference type="STRING" id="177413.SAMN05660859_3590"/>
<dbReference type="InterPro" id="IPR009936">
    <property type="entry name" value="DUF1468"/>
</dbReference>
<dbReference type="AlphaFoldDB" id="A0A1G4U9B5"/>
<name>A0A1G4U9B5_9HYPH</name>